<keyword evidence="3" id="KW-1185">Reference proteome</keyword>
<dbReference type="PANTHER" id="PTHR37305:SF2">
    <property type="entry name" value="BACITRACIN TRANSPORT PERMEASE PROTEIN BCRB"/>
    <property type="match status" value="1"/>
</dbReference>
<feature type="transmembrane region" description="Helical" evidence="1">
    <location>
        <begin position="165"/>
        <end position="191"/>
    </location>
</feature>
<feature type="transmembrane region" description="Helical" evidence="1">
    <location>
        <begin position="20"/>
        <end position="37"/>
    </location>
</feature>
<evidence type="ECO:0000313" key="2">
    <source>
        <dbReference type="EMBL" id="BCZ45941.1"/>
    </source>
</evidence>
<name>A0ABM7T4T6_9CLOT</name>
<dbReference type="EMBL" id="AP024849">
    <property type="protein sequence ID" value="BCZ45941.1"/>
    <property type="molecule type" value="Genomic_DNA"/>
</dbReference>
<proteinExistence type="predicted"/>
<organism evidence="2 3">
    <name type="scientific">Clostridium gelidum</name>
    <dbReference type="NCBI Taxonomy" id="704125"/>
    <lineage>
        <taxon>Bacteria</taxon>
        <taxon>Bacillati</taxon>
        <taxon>Bacillota</taxon>
        <taxon>Clostridia</taxon>
        <taxon>Eubacteriales</taxon>
        <taxon>Clostridiaceae</taxon>
        <taxon>Clostridium</taxon>
    </lineage>
</organism>
<evidence type="ECO:0000313" key="3">
    <source>
        <dbReference type="Proteomes" id="UP000824633"/>
    </source>
</evidence>
<evidence type="ECO:0000256" key="1">
    <source>
        <dbReference type="SAM" id="Phobius"/>
    </source>
</evidence>
<dbReference type="Proteomes" id="UP000824633">
    <property type="component" value="Chromosome"/>
</dbReference>
<protein>
    <submittedName>
        <fullName evidence="2">ABC transporter permease</fullName>
    </submittedName>
</protein>
<feature type="transmembrane region" description="Helical" evidence="1">
    <location>
        <begin position="122"/>
        <end position="144"/>
    </location>
</feature>
<accession>A0ABM7T4T6</accession>
<keyword evidence="1" id="KW-0472">Membrane</keyword>
<dbReference type="Pfam" id="PF12679">
    <property type="entry name" value="ABC2_membrane_2"/>
    <property type="match status" value="1"/>
</dbReference>
<feature type="transmembrane region" description="Helical" evidence="1">
    <location>
        <begin position="224"/>
        <end position="250"/>
    </location>
</feature>
<dbReference type="PANTHER" id="PTHR37305">
    <property type="entry name" value="INTEGRAL MEMBRANE PROTEIN-RELATED"/>
    <property type="match status" value="1"/>
</dbReference>
<gene>
    <name evidence="2" type="ORF">psyc5s11_20080</name>
</gene>
<sequence length="335" mass="37543">MLLDLVKNEVNKILSKRKMLLVTVIMLILVFLFAYGQNYQYKNTLDKYLKTTTESGDIPWQSLQKQQIQDLKTRLSRIDTPESSKDSINIRIQQNQYYLDNNINPITPSATKFSIKLMEQSISVLLPLLIILLASDSVCGEFSAKTIKVLLTRAVPRWKVLLSKYLALLILFSIVILEMAVLSIFISGLFFNNWGFYEPVATGFSSASGTLDISNVIKVTQIQYLVLVYSLGWFVSIVVGTISFMVSVLAQNTATSIGIMMATLVGGGFLRLFLADWPAIKYFFAINLSLPQYLTGSYTPISGMSLNFSTLVLLTWGIGAFIVSFVVFIKRDILV</sequence>
<keyword evidence="1" id="KW-0812">Transmembrane</keyword>
<feature type="transmembrane region" description="Helical" evidence="1">
    <location>
        <begin position="308"/>
        <end position="329"/>
    </location>
</feature>
<keyword evidence="1" id="KW-1133">Transmembrane helix</keyword>
<reference evidence="3" key="1">
    <citation type="submission" date="2021-07" db="EMBL/GenBank/DDBJ databases">
        <title>Complete genome sequencing of a Clostridium isolate.</title>
        <authorList>
            <person name="Ueki A."/>
            <person name="Tonouchi A."/>
        </authorList>
    </citation>
    <scope>NUCLEOTIDE SEQUENCE [LARGE SCALE GENOMIC DNA]</scope>
    <source>
        <strain evidence="3">C5S11</strain>
    </source>
</reference>
<feature type="transmembrane region" description="Helical" evidence="1">
    <location>
        <begin position="257"/>
        <end position="274"/>
    </location>
</feature>